<sequence length="172" mass="18853">MTHDRVEEYLKRAADAGLGTLDESRALGAVYRVSRLAEIFEHHQRTSLGYSQYSLEETEVLIVLLFGEGLNFTPKQLADAVFVSPANMTAKLSRLEEAGRVERTLNPSDRRSIVVKLTEQGRADATEAFQRLIAHADGVMSPLTDDEVAQFSGLLTKLLMANGDDAGDVAES</sequence>
<dbReference type="InterPro" id="IPR036390">
    <property type="entry name" value="WH_DNA-bd_sf"/>
</dbReference>
<dbReference type="InterPro" id="IPR036388">
    <property type="entry name" value="WH-like_DNA-bd_sf"/>
</dbReference>
<dbReference type="Pfam" id="PF01047">
    <property type="entry name" value="MarR"/>
    <property type="match status" value="1"/>
</dbReference>
<proteinExistence type="predicted"/>
<dbReference type="SUPFAM" id="SSF46785">
    <property type="entry name" value="Winged helix' DNA-binding domain"/>
    <property type="match status" value="1"/>
</dbReference>
<evidence type="ECO:0000259" key="1">
    <source>
        <dbReference type="PROSITE" id="PS50995"/>
    </source>
</evidence>
<dbReference type="Proteomes" id="UP001064879">
    <property type="component" value="Chromosome"/>
</dbReference>
<dbReference type="EMBL" id="CP093443">
    <property type="protein sequence ID" value="UVI36701.1"/>
    <property type="molecule type" value="Genomic_DNA"/>
</dbReference>
<name>A0ABY5SS22_9MICO</name>
<dbReference type="InterPro" id="IPR000835">
    <property type="entry name" value="HTH_MarR-typ"/>
</dbReference>
<protein>
    <submittedName>
        <fullName evidence="2">MarR family transcriptional regulator</fullName>
    </submittedName>
</protein>
<dbReference type="SMART" id="SM00347">
    <property type="entry name" value="HTH_MARR"/>
    <property type="match status" value="1"/>
</dbReference>
<accession>A0ABY5SS22</accession>
<dbReference type="PROSITE" id="PS50995">
    <property type="entry name" value="HTH_MARR_2"/>
    <property type="match status" value="1"/>
</dbReference>
<keyword evidence="3" id="KW-1185">Reference proteome</keyword>
<dbReference type="PRINTS" id="PR00598">
    <property type="entry name" value="HTHMARR"/>
</dbReference>
<feature type="domain" description="HTH marR-type" evidence="1">
    <location>
        <begin position="23"/>
        <end position="160"/>
    </location>
</feature>
<dbReference type="InterPro" id="IPR039422">
    <property type="entry name" value="MarR/SlyA-like"/>
</dbReference>
<evidence type="ECO:0000313" key="3">
    <source>
        <dbReference type="Proteomes" id="UP001064879"/>
    </source>
</evidence>
<dbReference type="PANTHER" id="PTHR33164:SF43">
    <property type="entry name" value="HTH-TYPE TRANSCRIPTIONAL REPRESSOR YETL"/>
    <property type="match status" value="1"/>
</dbReference>
<dbReference type="Gene3D" id="1.10.10.10">
    <property type="entry name" value="Winged helix-like DNA-binding domain superfamily/Winged helix DNA-binding domain"/>
    <property type="match status" value="1"/>
</dbReference>
<dbReference type="PANTHER" id="PTHR33164">
    <property type="entry name" value="TRANSCRIPTIONAL REGULATOR, MARR FAMILY"/>
    <property type="match status" value="1"/>
</dbReference>
<reference evidence="2" key="1">
    <citation type="submission" date="2022-03" db="EMBL/GenBank/DDBJ databases">
        <title>Brevibacterium spongiae sp. nov., isolated from marine sponge.</title>
        <authorList>
            <person name="Li Z."/>
            <person name="Zhang M."/>
        </authorList>
    </citation>
    <scope>NUCLEOTIDE SEQUENCE</scope>
    <source>
        <strain evidence="2">WHS-Z9</strain>
    </source>
</reference>
<organism evidence="2 3">
    <name type="scientific">Brevibacterium spongiae</name>
    <dbReference type="NCBI Taxonomy" id="2909672"/>
    <lineage>
        <taxon>Bacteria</taxon>
        <taxon>Bacillati</taxon>
        <taxon>Actinomycetota</taxon>
        <taxon>Actinomycetes</taxon>
        <taxon>Micrococcales</taxon>
        <taxon>Brevibacteriaceae</taxon>
        <taxon>Brevibacterium</taxon>
    </lineage>
</organism>
<dbReference type="RefSeq" id="WP_265419269.1">
    <property type="nucleotide sequence ID" value="NZ_CP093443.1"/>
</dbReference>
<evidence type="ECO:0000313" key="2">
    <source>
        <dbReference type="EMBL" id="UVI36701.1"/>
    </source>
</evidence>
<gene>
    <name evidence="2" type="ORF">L1F31_03280</name>
</gene>